<dbReference type="InterPro" id="IPR004323">
    <property type="entry name" value="Ion_tolerance_CutA"/>
</dbReference>
<dbReference type="SUPFAM" id="SSF54913">
    <property type="entry name" value="GlnB-like"/>
    <property type="match status" value="1"/>
</dbReference>
<gene>
    <name evidence="2" type="ORF">HNR02_001476</name>
</gene>
<evidence type="ECO:0000256" key="1">
    <source>
        <dbReference type="ARBA" id="ARBA00010169"/>
    </source>
</evidence>
<dbReference type="InterPro" id="IPR015867">
    <property type="entry name" value="N-reg_PII/ATP_PRibTrfase_C"/>
</dbReference>
<dbReference type="EMBL" id="JACCFK010000001">
    <property type="protein sequence ID" value="NYI88153.1"/>
    <property type="molecule type" value="Genomic_DNA"/>
</dbReference>
<evidence type="ECO:0000313" key="3">
    <source>
        <dbReference type="Proteomes" id="UP000549616"/>
    </source>
</evidence>
<proteinExistence type="inferred from homology"/>
<dbReference type="InterPro" id="IPR011322">
    <property type="entry name" value="N-reg_PII-like_a/b"/>
</dbReference>
<keyword evidence="3" id="KW-1185">Reference proteome</keyword>
<accession>A0A853AZC3</accession>
<dbReference type="PANTHER" id="PTHR23419">
    <property type="entry name" value="DIVALENT CATION TOLERANCE CUTA-RELATED"/>
    <property type="match status" value="1"/>
</dbReference>
<dbReference type="Gene3D" id="3.30.70.120">
    <property type="match status" value="1"/>
</dbReference>
<protein>
    <submittedName>
        <fullName evidence="2">Periplasmic divalent cation tolerance protein</fullName>
    </submittedName>
</protein>
<sequence length="107" mass="11767">MREHVIVSSTTDSEPTARELAAQAVEARLGACAQIVGPILSVYRWNGEVQADPEWRLEIKTAADRVAPLVELLKAQHNYEVPEIIATPIEGGSSEFLEWLVNETRAG</sequence>
<dbReference type="Pfam" id="PF03091">
    <property type="entry name" value="CutA1"/>
    <property type="match status" value="1"/>
</dbReference>
<comment type="caution">
    <text evidence="2">The sequence shown here is derived from an EMBL/GenBank/DDBJ whole genome shotgun (WGS) entry which is preliminary data.</text>
</comment>
<dbReference type="PANTHER" id="PTHR23419:SF8">
    <property type="entry name" value="FI09726P"/>
    <property type="match status" value="1"/>
</dbReference>
<dbReference type="AlphaFoldDB" id="A0A853AZC3"/>
<dbReference type="RefSeq" id="WP_179772437.1">
    <property type="nucleotide sequence ID" value="NZ_JACCFK010000001.1"/>
</dbReference>
<organism evidence="2 3">
    <name type="scientific">Amycolatopsis endophytica</name>
    <dbReference type="NCBI Taxonomy" id="860233"/>
    <lineage>
        <taxon>Bacteria</taxon>
        <taxon>Bacillati</taxon>
        <taxon>Actinomycetota</taxon>
        <taxon>Actinomycetes</taxon>
        <taxon>Pseudonocardiales</taxon>
        <taxon>Pseudonocardiaceae</taxon>
        <taxon>Amycolatopsis</taxon>
    </lineage>
</organism>
<comment type="similarity">
    <text evidence="1">Belongs to the CutA family.</text>
</comment>
<evidence type="ECO:0000313" key="2">
    <source>
        <dbReference type="EMBL" id="NYI88153.1"/>
    </source>
</evidence>
<dbReference type="GO" id="GO:0010038">
    <property type="term" value="P:response to metal ion"/>
    <property type="evidence" value="ECO:0007669"/>
    <property type="project" value="InterPro"/>
</dbReference>
<reference evidence="2 3" key="1">
    <citation type="submission" date="2020-07" db="EMBL/GenBank/DDBJ databases">
        <title>Sequencing the genomes of 1000 actinobacteria strains.</title>
        <authorList>
            <person name="Klenk H.-P."/>
        </authorList>
    </citation>
    <scope>NUCLEOTIDE SEQUENCE [LARGE SCALE GENOMIC DNA]</scope>
    <source>
        <strain evidence="2 3">DSM 104006</strain>
    </source>
</reference>
<name>A0A853AZC3_9PSEU</name>
<dbReference type="Proteomes" id="UP000549616">
    <property type="component" value="Unassembled WGS sequence"/>
</dbReference>
<dbReference type="GO" id="GO:0005507">
    <property type="term" value="F:copper ion binding"/>
    <property type="evidence" value="ECO:0007669"/>
    <property type="project" value="TreeGrafter"/>
</dbReference>